<dbReference type="Gene3D" id="1.10.10.10">
    <property type="entry name" value="Winged helix-like DNA-binding domain superfamily/Winged helix DNA-binding domain"/>
    <property type="match status" value="1"/>
</dbReference>
<evidence type="ECO:0008006" key="5">
    <source>
        <dbReference type="Google" id="ProtNLM"/>
    </source>
</evidence>
<dbReference type="InterPro" id="IPR014284">
    <property type="entry name" value="RNA_pol_sigma-70_dom"/>
</dbReference>
<name>A0ABD3NCF1_9STRA</name>
<reference evidence="3 4" key="1">
    <citation type="submission" date="2024-10" db="EMBL/GenBank/DDBJ databases">
        <title>Updated reference genomes for cyclostephanoid diatoms.</title>
        <authorList>
            <person name="Roberts W.R."/>
            <person name="Alverson A.J."/>
        </authorList>
    </citation>
    <scope>NUCLEOTIDE SEQUENCE [LARGE SCALE GENOMIC DNA]</scope>
    <source>
        <strain evidence="3 4">AJA010-31</strain>
    </source>
</reference>
<dbReference type="AlphaFoldDB" id="A0ABD3NCF1"/>
<protein>
    <recommendedName>
        <fullName evidence="5">RNA polymerase sigma-70 region 2 domain-containing protein</fullName>
    </recommendedName>
</protein>
<dbReference type="InterPro" id="IPR050239">
    <property type="entry name" value="Sigma-70_RNA_pol_init_factors"/>
</dbReference>
<evidence type="ECO:0000313" key="3">
    <source>
        <dbReference type="EMBL" id="KAL3773637.1"/>
    </source>
</evidence>
<dbReference type="Proteomes" id="UP001530400">
    <property type="component" value="Unassembled WGS sequence"/>
</dbReference>
<evidence type="ECO:0000313" key="4">
    <source>
        <dbReference type="Proteomes" id="UP001530400"/>
    </source>
</evidence>
<comment type="caution">
    <text evidence="3">The sequence shown here is derived from an EMBL/GenBank/DDBJ whole genome shotgun (WGS) entry which is preliminary data.</text>
</comment>
<dbReference type="PANTHER" id="PTHR30603:SF47">
    <property type="entry name" value="RNA POLYMERASE SIGMA FACTOR SIGD, CHLOROPLASTIC"/>
    <property type="match status" value="1"/>
</dbReference>
<feature type="compositionally biased region" description="Low complexity" evidence="2">
    <location>
        <begin position="1"/>
        <end position="13"/>
    </location>
</feature>
<dbReference type="NCBIfam" id="TIGR02937">
    <property type="entry name" value="sigma70-ECF"/>
    <property type="match status" value="1"/>
</dbReference>
<proteinExistence type="inferred from homology"/>
<feature type="region of interest" description="Disordered" evidence="2">
    <location>
        <begin position="1"/>
        <end position="22"/>
    </location>
</feature>
<sequence>MPNRQAAAANMQRNTRRPRSSHMNHVTIVMSALALMQATESSAFLSPPMSHLSTSRRTEIFSLEGSYFRRPVRKAKLAKISSKKTSAASRAMLSARVQKKQPIRSDHTLHRLTHDQEMSLLREIRSNSADSPLSQAARQTLLLHNLPLVQSLVSKAMKSHPRMVGYGSESQIGAALSMDDLLNEGTIGLAEALDKYDFDYSELKKEDDTYPRGARLGTYATYWIRARITRAIQSREHAFRFPERTLQASHRLFKAAKVLDLDWSTVVDLQIADTPEKERLRSSLFGAAAISSEAQFREAIRVRNMSSSTTTTQLESWMSSPSSSANLEVNEQPDSGCQHIHDTLSKFLGPKEVQVLSLRYGLACPDDECDITDSASKAGFYRDYQAEAEEDLFGPGGILSHYSDVPLGASMLVTSKAAAPTNKGARKPIQATAMRATDKSSSALPTLTKSHKINLSTTQALLPFKEVGKKMKISGEYCRRICAEALEKLSLAAEEGRLAESDFLLGW</sequence>
<dbReference type="InterPro" id="IPR013325">
    <property type="entry name" value="RNA_pol_sigma_r2"/>
</dbReference>
<dbReference type="SUPFAM" id="SSF88946">
    <property type="entry name" value="Sigma2 domain of RNA polymerase sigma factors"/>
    <property type="match status" value="1"/>
</dbReference>
<dbReference type="InterPro" id="IPR036388">
    <property type="entry name" value="WH-like_DNA-bd_sf"/>
</dbReference>
<gene>
    <name evidence="3" type="ORF">ACHAWO_012490</name>
</gene>
<dbReference type="PANTHER" id="PTHR30603">
    <property type="entry name" value="RNA POLYMERASE SIGMA FACTOR RPO"/>
    <property type="match status" value="1"/>
</dbReference>
<comment type="similarity">
    <text evidence="1">Belongs to the sigma-70 factor family.</text>
</comment>
<accession>A0ABD3NCF1</accession>
<dbReference type="Gene3D" id="1.20.120.1810">
    <property type="match status" value="1"/>
</dbReference>
<dbReference type="EMBL" id="JALLPJ020001226">
    <property type="protein sequence ID" value="KAL3773637.1"/>
    <property type="molecule type" value="Genomic_DNA"/>
</dbReference>
<evidence type="ECO:0000256" key="2">
    <source>
        <dbReference type="SAM" id="MobiDB-lite"/>
    </source>
</evidence>
<organism evidence="3 4">
    <name type="scientific">Cyclotella atomus</name>
    <dbReference type="NCBI Taxonomy" id="382360"/>
    <lineage>
        <taxon>Eukaryota</taxon>
        <taxon>Sar</taxon>
        <taxon>Stramenopiles</taxon>
        <taxon>Ochrophyta</taxon>
        <taxon>Bacillariophyta</taxon>
        <taxon>Coscinodiscophyceae</taxon>
        <taxon>Thalassiosirophycidae</taxon>
        <taxon>Stephanodiscales</taxon>
        <taxon>Stephanodiscaceae</taxon>
        <taxon>Cyclotella</taxon>
    </lineage>
</organism>
<evidence type="ECO:0000256" key="1">
    <source>
        <dbReference type="ARBA" id="ARBA00007788"/>
    </source>
</evidence>
<keyword evidence="4" id="KW-1185">Reference proteome</keyword>